<geneLocation type="plasmid" evidence="2 3">
    <name>p1</name>
</geneLocation>
<name>A0ABX8H3A9_9BACT</name>
<accession>A0ABX8H3A9</accession>
<feature type="chain" id="PRO_5045777101" description="DUF4595 domain-containing protein" evidence="1">
    <location>
        <begin position="25"/>
        <end position="384"/>
    </location>
</feature>
<evidence type="ECO:0000313" key="3">
    <source>
        <dbReference type="Proteomes" id="UP000682802"/>
    </source>
</evidence>
<evidence type="ECO:0008006" key="4">
    <source>
        <dbReference type="Google" id="ProtNLM"/>
    </source>
</evidence>
<organism evidence="2 3">
    <name type="scientific">Flammeovirga kamogawensis</name>
    <dbReference type="NCBI Taxonomy" id="373891"/>
    <lineage>
        <taxon>Bacteria</taxon>
        <taxon>Pseudomonadati</taxon>
        <taxon>Bacteroidota</taxon>
        <taxon>Cytophagia</taxon>
        <taxon>Cytophagales</taxon>
        <taxon>Flammeovirgaceae</taxon>
        <taxon>Flammeovirga</taxon>
    </lineage>
</organism>
<reference evidence="2 3" key="1">
    <citation type="submission" date="2021-05" db="EMBL/GenBank/DDBJ databases">
        <title>Comparative genomic studies on the polysaccharide-degrading batcterial strains of the Flammeovirga genus.</title>
        <authorList>
            <person name="Zewei F."/>
            <person name="Zheng Z."/>
            <person name="Yu L."/>
            <person name="Ruyue G."/>
            <person name="Yanhong M."/>
            <person name="Yuanyuan C."/>
            <person name="Jingyan G."/>
            <person name="Wenjun H."/>
        </authorList>
    </citation>
    <scope>NUCLEOTIDE SEQUENCE [LARGE SCALE GENOMIC DNA]</scope>
    <source>
        <strain evidence="2 3">YS10</strain>
        <plasmid evidence="2 3">p1</plasmid>
    </source>
</reference>
<dbReference type="EMBL" id="CP076130">
    <property type="protein sequence ID" value="QWG10390.1"/>
    <property type="molecule type" value="Genomic_DNA"/>
</dbReference>
<keyword evidence="3" id="KW-1185">Reference proteome</keyword>
<keyword evidence="1" id="KW-0732">Signal</keyword>
<dbReference type="RefSeq" id="WP_144077288.1">
    <property type="nucleotide sequence ID" value="NZ_CP076130.1"/>
</dbReference>
<gene>
    <name evidence="2" type="ORF">KM029_25785</name>
</gene>
<evidence type="ECO:0000256" key="1">
    <source>
        <dbReference type="SAM" id="SignalP"/>
    </source>
</evidence>
<feature type="signal peptide" evidence="1">
    <location>
        <begin position="1"/>
        <end position="24"/>
    </location>
</feature>
<proteinExistence type="predicted"/>
<keyword evidence="2" id="KW-0614">Plasmid</keyword>
<evidence type="ECO:0000313" key="2">
    <source>
        <dbReference type="EMBL" id="QWG10390.1"/>
    </source>
</evidence>
<dbReference type="Proteomes" id="UP000682802">
    <property type="component" value="Plasmid p1"/>
</dbReference>
<protein>
    <recommendedName>
        <fullName evidence="4">DUF4595 domain-containing protein</fullName>
    </recommendedName>
</protein>
<sequence length="384" mass="44535">MNLNKQLLAILFLVLFSTSCNLFKDDETVEDEVEKEISIDNFTSSFEQYFTFFLKEPITFKHTLEGKDLKTSSINITGLKEFGKNAIYIEHTVNDEGIPLSSVFYERADTGKFVEFFRSSYELDEEGYIEKYISNANFPVDITYSDEGIVETFENVNSLFTLSYDEDNKITKVMEENQNLELENKYYYNSEGMLTHIVNEYVDLVYAYDDNGTYTSKTRTEDIAGADNILKFAYSYRNDDLIISKSHSNFNRDKVLLEEEEVYAISTKKLKKRSKRKYGDNDILSFTLDYNYNNVSATLEEIIQLMGSNSNKQKKHYILTPTNFFDEAETIVENCEVSKDGNFLYYIEFSSEINSDEFTIKNTTGTVQEKKDVPKSLIEFIDAI</sequence>
<dbReference type="PROSITE" id="PS51257">
    <property type="entry name" value="PROKAR_LIPOPROTEIN"/>
    <property type="match status" value="1"/>
</dbReference>